<keyword evidence="2" id="KW-0479">Metal-binding</keyword>
<dbReference type="Gene3D" id="2.40.70.10">
    <property type="entry name" value="Acid Proteases"/>
    <property type="match status" value="1"/>
</dbReference>
<dbReference type="Pfam" id="PF24925">
    <property type="entry name" value="DUF7746"/>
    <property type="match status" value="1"/>
</dbReference>
<dbReference type="InterPro" id="IPR021109">
    <property type="entry name" value="Peptidase_aspartic_dom_sf"/>
</dbReference>
<dbReference type="OMA" id="GMENPRQ"/>
<dbReference type="EnsemblPlants" id="KRH04460">
    <property type="protein sequence ID" value="KRH04460"/>
    <property type="gene ID" value="GLYMA_17G162900"/>
</dbReference>
<dbReference type="GO" id="GO:0016787">
    <property type="term" value="F:hydrolase activity"/>
    <property type="evidence" value="ECO:0007669"/>
    <property type="project" value="UniProtKB-KW"/>
</dbReference>
<dbReference type="AlphaFoldDB" id="K7MLZ7"/>
<keyword evidence="2" id="KW-0862">Zinc</keyword>
<dbReference type="InterPro" id="IPR056010">
    <property type="entry name" value="DUF7588"/>
</dbReference>
<reference evidence="5 6" key="1">
    <citation type="journal article" date="2010" name="Nature">
        <title>Genome sequence of the palaeopolyploid soybean.</title>
        <authorList>
            <person name="Schmutz J."/>
            <person name="Cannon S.B."/>
            <person name="Schlueter J."/>
            <person name="Ma J."/>
            <person name="Mitros T."/>
            <person name="Nelson W."/>
            <person name="Hyten D.L."/>
            <person name="Song Q."/>
            <person name="Thelen J.J."/>
            <person name="Cheng J."/>
            <person name="Xu D."/>
            <person name="Hellsten U."/>
            <person name="May G.D."/>
            <person name="Yu Y."/>
            <person name="Sakurai T."/>
            <person name="Umezawa T."/>
            <person name="Bhattacharyya M.K."/>
            <person name="Sandhu D."/>
            <person name="Valliyodan B."/>
            <person name="Lindquist E."/>
            <person name="Peto M."/>
            <person name="Grant D."/>
            <person name="Shu S."/>
            <person name="Goodstein D."/>
            <person name="Barry K."/>
            <person name="Futrell-Griggs M."/>
            <person name="Abernathy B."/>
            <person name="Du J."/>
            <person name="Tian Z."/>
            <person name="Zhu L."/>
            <person name="Gill N."/>
            <person name="Joshi T."/>
            <person name="Libault M."/>
            <person name="Sethuraman A."/>
            <person name="Zhang X.-C."/>
            <person name="Shinozaki K."/>
            <person name="Nguyen H.T."/>
            <person name="Wing R.A."/>
            <person name="Cregan P."/>
            <person name="Specht J."/>
            <person name="Grimwood J."/>
            <person name="Rokhsar D."/>
            <person name="Stacey G."/>
            <person name="Shoemaker R.C."/>
            <person name="Jackson S.A."/>
        </authorList>
    </citation>
    <scope>NUCLEOTIDE SEQUENCE</scope>
    <source>
        <strain evidence="6">cv. Williams 82</strain>
        <tissue evidence="5">Callus</tissue>
    </source>
</reference>
<evidence type="ECO:0000313" key="5">
    <source>
        <dbReference type="EMBL" id="KRH04460.1"/>
    </source>
</evidence>
<evidence type="ECO:0000259" key="4">
    <source>
        <dbReference type="PROSITE" id="PS50158"/>
    </source>
</evidence>
<dbReference type="HOGENOM" id="CLU_003470_0_0_1"/>
<protein>
    <recommendedName>
        <fullName evidence="4">CCHC-type domain-containing protein</fullName>
    </recommendedName>
</protein>
<feature type="region of interest" description="Disordered" evidence="3">
    <location>
        <begin position="601"/>
        <end position="645"/>
    </location>
</feature>
<name>K7MLZ7_SOYBN</name>
<dbReference type="PANTHER" id="PTHR46249">
    <property type="entry name" value="CCHC-TYPE DOMAIN-CONTAINING PROTEIN-RELATED"/>
    <property type="match status" value="1"/>
</dbReference>
<dbReference type="Pfam" id="PF00098">
    <property type="entry name" value="zf-CCHC"/>
    <property type="match status" value="1"/>
</dbReference>
<dbReference type="Pfam" id="PF24496">
    <property type="entry name" value="DUF7588"/>
    <property type="match status" value="1"/>
</dbReference>
<evidence type="ECO:0000313" key="6">
    <source>
        <dbReference type="EnsemblPlants" id="KRH04460"/>
    </source>
</evidence>
<dbReference type="SUPFAM" id="SSF57756">
    <property type="entry name" value="Retrovirus zinc finger-like domains"/>
    <property type="match status" value="1"/>
</dbReference>
<dbReference type="PROSITE" id="PS50158">
    <property type="entry name" value="ZF_CCHC"/>
    <property type="match status" value="1"/>
</dbReference>
<dbReference type="InterPro" id="IPR056648">
    <property type="entry name" value="DUF7746"/>
</dbReference>
<evidence type="ECO:0000256" key="2">
    <source>
        <dbReference type="PROSITE-ProRule" id="PRU00047"/>
    </source>
</evidence>
<dbReference type="SMART" id="SM00343">
    <property type="entry name" value="ZnF_C2HC"/>
    <property type="match status" value="1"/>
</dbReference>
<dbReference type="InterPro" id="IPR001878">
    <property type="entry name" value="Znf_CCHC"/>
</dbReference>
<organism evidence="5">
    <name type="scientific">Glycine max</name>
    <name type="common">Soybean</name>
    <name type="synonym">Glycine hispida</name>
    <dbReference type="NCBI Taxonomy" id="3847"/>
    <lineage>
        <taxon>Eukaryota</taxon>
        <taxon>Viridiplantae</taxon>
        <taxon>Streptophyta</taxon>
        <taxon>Embryophyta</taxon>
        <taxon>Tracheophyta</taxon>
        <taxon>Spermatophyta</taxon>
        <taxon>Magnoliopsida</taxon>
        <taxon>eudicotyledons</taxon>
        <taxon>Gunneridae</taxon>
        <taxon>Pentapetalae</taxon>
        <taxon>rosids</taxon>
        <taxon>fabids</taxon>
        <taxon>Fabales</taxon>
        <taxon>Fabaceae</taxon>
        <taxon>Papilionoideae</taxon>
        <taxon>50 kb inversion clade</taxon>
        <taxon>NPAAA clade</taxon>
        <taxon>indigoferoid/millettioid clade</taxon>
        <taxon>Phaseoleae</taxon>
        <taxon>Glycine</taxon>
        <taxon>Glycine subgen. Soja</taxon>
    </lineage>
</organism>
<dbReference type="Gene3D" id="4.10.60.10">
    <property type="entry name" value="Zinc finger, CCHC-type"/>
    <property type="match status" value="1"/>
</dbReference>
<keyword evidence="2" id="KW-0863">Zinc-finger</keyword>
<proteinExistence type="predicted"/>
<dbReference type="GO" id="GO:0003676">
    <property type="term" value="F:nucleic acid binding"/>
    <property type="evidence" value="ECO:0007669"/>
    <property type="project" value="InterPro"/>
</dbReference>
<reference evidence="6" key="2">
    <citation type="submission" date="2018-02" db="UniProtKB">
        <authorList>
            <consortium name="EnsemblPlants"/>
        </authorList>
    </citation>
    <scope>IDENTIFICATION</scope>
    <source>
        <strain evidence="6">Williams 82</strain>
    </source>
</reference>
<dbReference type="Pfam" id="PF22909">
    <property type="entry name" value="Caulimovir_coat_dom"/>
    <property type="match status" value="1"/>
</dbReference>
<feature type="compositionally biased region" description="Polar residues" evidence="3">
    <location>
        <begin position="893"/>
        <end position="943"/>
    </location>
</feature>
<dbReference type="CDD" id="cd00303">
    <property type="entry name" value="retropepsin_like"/>
    <property type="match status" value="1"/>
</dbReference>
<evidence type="ECO:0000256" key="1">
    <source>
        <dbReference type="ARBA" id="ARBA00022801"/>
    </source>
</evidence>
<gene>
    <name evidence="5" type="ORF">GLYMA_17G162900</name>
</gene>
<dbReference type="PaxDb" id="3847-GLYMA17G17715.1"/>
<feature type="region of interest" description="Disordered" evidence="3">
    <location>
        <begin position="868"/>
        <end position="944"/>
    </location>
</feature>
<dbReference type="InParanoid" id="K7MLZ7"/>
<dbReference type="InterPro" id="IPR018061">
    <property type="entry name" value="Retropepsins"/>
</dbReference>
<dbReference type="PANTHER" id="PTHR46249:SF29">
    <property type="entry name" value="VIRAL MOVEMENT PROTEIN"/>
    <property type="match status" value="1"/>
</dbReference>
<dbReference type="GO" id="GO:0008270">
    <property type="term" value="F:zinc ion binding"/>
    <property type="evidence" value="ECO:0007669"/>
    <property type="project" value="UniProtKB-KW"/>
</dbReference>
<evidence type="ECO:0000313" key="7">
    <source>
        <dbReference type="Proteomes" id="UP000008827"/>
    </source>
</evidence>
<dbReference type="EMBL" id="CM000850">
    <property type="protein sequence ID" value="KRH04460.1"/>
    <property type="molecule type" value="Genomic_DNA"/>
</dbReference>
<dbReference type="Pfam" id="PF00077">
    <property type="entry name" value="RVP"/>
    <property type="match status" value="1"/>
</dbReference>
<dbReference type="Gramene" id="KRH04460">
    <property type="protein sequence ID" value="KRH04460"/>
    <property type="gene ID" value="GLYMA_17G162900"/>
</dbReference>
<reference evidence="5" key="3">
    <citation type="submission" date="2018-07" db="EMBL/GenBank/DDBJ databases">
        <title>WGS assembly of Glycine max.</title>
        <authorList>
            <person name="Schmutz J."/>
            <person name="Cannon S."/>
            <person name="Schlueter J."/>
            <person name="Ma J."/>
            <person name="Mitros T."/>
            <person name="Nelson W."/>
            <person name="Hyten D."/>
            <person name="Song Q."/>
            <person name="Thelen J."/>
            <person name="Cheng J."/>
            <person name="Xu D."/>
            <person name="Hellsten U."/>
            <person name="May G."/>
            <person name="Yu Y."/>
            <person name="Sakurai T."/>
            <person name="Umezawa T."/>
            <person name="Bhattacharyya M."/>
            <person name="Sandhu D."/>
            <person name="Valliyodan B."/>
            <person name="Lindquist E."/>
            <person name="Peto M."/>
            <person name="Grant D."/>
            <person name="Shu S."/>
            <person name="Goodstein D."/>
            <person name="Barry K."/>
            <person name="Futrell-Griggs M."/>
            <person name="Abernathy B."/>
            <person name="Du J."/>
            <person name="Tian Z."/>
            <person name="Zhu L."/>
            <person name="Gill N."/>
            <person name="Joshi T."/>
            <person name="Libault M."/>
            <person name="Sethuraman A."/>
            <person name="Zhang X."/>
            <person name="Shinozaki K."/>
            <person name="Nguyen H."/>
            <person name="Wing R."/>
            <person name="Cregan P."/>
            <person name="Specht J."/>
            <person name="Grimwood J."/>
            <person name="Rokhsar D."/>
            <person name="Stacey G."/>
            <person name="Shoemaker R."/>
            <person name="Jackson S."/>
        </authorList>
    </citation>
    <scope>NUCLEOTIDE SEQUENCE</scope>
    <source>
        <tissue evidence="5">Callus</tissue>
    </source>
</reference>
<keyword evidence="1" id="KW-0378">Hydrolase</keyword>
<feature type="domain" description="CCHC-type" evidence="4">
    <location>
        <begin position="651"/>
        <end position="665"/>
    </location>
</feature>
<dbReference type="InterPro" id="IPR036875">
    <property type="entry name" value="Znf_CCHC_sf"/>
</dbReference>
<keyword evidence="7" id="KW-1185">Reference proteome</keyword>
<dbReference type="Proteomes" id="UP000008827">
    <property type="component" value="Chromosome 17"/>
</dbReference>
<accession>K7MLZ7</accession>
<sequence length="1107" mass="126517">MNTCASRVLLKPQKGETTLFITDMTKANVSLPRKIKWDEVTLPERWVMDKATSSIPRPAPTIEHIKQDNSGKVEITFNRRNSFSSKIEASRSEYESARRSFSVRTRSIPVGLTRSESHNQFPTVNLQGLDTTSSIPRTTYNQEQEDDQNIDKETLRKDFYSPENEPQRRWFFQHYKGTNRKQIQDKFYEFVERVKINVLFFDWFHAYAIRKNIDYPWKQDIIGDPTTNVITNWQVKDGELIQSELPPATQYQLPNIKDSNNKPVMAIPFKTKDVNEEVTSRDIKSLMEQANYTNKYLQAIGETIKTKVVPKQKSIEETSPKIPIEKPLFKPFKTPSKLYYQRPTAPDLLLEERGENNFKSFSANNIYEWNIDAQTEYNIMNTLQHMTMVATAYQTSHECSEETIIDILVAGFSGQLKGWWDNYLTNEEKSKIYSAVKTDLNGKVITNDDDKEIPDAVNTLIFTIAQHFIGDPSLWKDRSAELLSNLKCRTLADFRWYRDTFLTRVYTREDSQQPFWKEKFLAGLPRSLGDKVRDKIRSQSANGDIPYESLSYGQLISYVQKVALKICQDDKIQRQLAKEKAQTKRDLGSFCEQFGLPACPKQKKKQSSKKEIHENKPVNTKRFPRRRYSHKPSTSRGMENPRQKTKSKITCYNCGKQGHISKYCRLKKKLRNLNLEPAIEEQINNLLIETSEEETETSSSVLSDENLNIIQQDDQLSSTNDDDGQINTLTREQDLLFEAINSIPDPQEKKVFLEKLKKTLEVKPRQKDFITNNKFDVKTMALFDTGADSNCILEGLIPTKFFEKTSEKLSTANGSKLKINFKLSNAIIENQGLKINTNFLLVKNLKNEVILGTPFIRALKVVMPPKASGISLRGGRSTGKGARLALPEPTIKKLSTSSGSPTQAGSSTQKTNLEGSSTQIASIKPEPSTQESPKPATAKQTSPDYAWPIETLQALQDMGLTKLPKIIKKSWADIASESDDESESNLQTMIQNASMTKTATNTKGKLPLAKAQTPPTKQTNNYIYKNKLLTVLQMEPEFWDKNPFKATAKAFPPEFHYKPTTILKTRTFYELILVDSNSVSIKHFKDPKDQTLNTHSTIQILKVRTKV</sequence>
<dbReference type="eggNOG" id="ENOG502RIC0">
    <property type="taxonomic scope" value="Eukaryota"/>
</dbReference>
<evidence type="ECO:0000256" key="3">
    <source>
        <dbReference type="SAM" id="MobiDB-lite"/>
    </source>
</evidence>